<sequence>MPHAVAAPPRPAPSGPAPGHRTPLSRHLLVASLLDGSCRTADVRVVAARLGLPLRATYRVVALGGGRDGSLAATRAAISGRVERVHWHMSRPVAYGLVLTPASAEQPLLPAAVPAGVRLGVGLPVDTLVEVPEARRQADLARRYTPAAGGAAGLEDHLTSALVGSDAALATCFADRVLGALLACEDSDTLLATLEAWVAAGGSTPRTATALGCHRNTVTNRLRRLGRLTGRRTDRPAELVDLVLAVRAHRLGGPD</sequence>
<dbReference type="Gene3D" id="1.10.10.2840">
    <property type="entry name" value="PucR C-terminal helix-turn-helix domain"/>
    <property type="match status" value="1"/>
</dbReference>
<organism evidence="5 6">
    <name type="scientific">Isoptericola chiayiensis</name>
    <dbReference type="NCBI Taxonomy" id="579446"/>
    <lineage>
        <taxon>Bacteria</taxon>
        <taxon>Bacillati</taxon>
        <taxon>Actinomycetota</taxon>
        <taxon>Actinomycetes</taxon>
        <taxon>Micrococcales</taxon>
        <taxon>Promicromonosporaceae</taxon>
        <taxon>Isoptericola</taxon>
    </lineage>
</organism>
<dbReference type="InterPro" id="IPR041522">
    <property type="entry name" value="CdaR_GGDEF"/>
</dbReference>
<accession>A0ABP8YF61</accession>
<dbReference type="InterPro" id="IPR025736">
    <property type="entry name" value="PucR_C-HTH_dom"/>
</dbReference>
<evidence type="ECO:0000313" key="6">
    <source>
        <dbReference type="Proteomes" id="UP001500956"/>
    </source>
</evidence>
<name>A0ABP8YF61_9MICO</name>
<reference evidence="6" key="1">
    <citation type="journal article" date="2019" name="Int. J. Syst. Evol. Microbiol.">
        <title>The Global Catalogue of Microorganisms (GCM) 10K type strain sequencing project: providing services to taxonomists for standard genome sequencing and annotation.</title>
        <authorList>
            <consortium name="The Broad Institute Genomics Platform"/>
            <consortium name="The Broad Institute Genome Sequencing Center for Infectious Disease"/>
            <person name="Wu L."/>
            <person name="Ma J."/>
        </authorList>
    </citation>
    <scope>NUCLEOTIDE SEQUENCE [LARGE SCALE GENOMIC DNA]</scope>
    <source>
        <strain evidence="6">JCM 18063</strain>
    </source>
</reference>
<dbReference type="PANTHER" id="PTHR33744:SF1">
    <property type="entry name" value="DNA-BINDING TRANSCRIPTIONAL ACTIVATOR ADER"/>
    <property type="match status" value="1"/>
</dbReference>
<evidence type="ECO:0008006" key="7">
    <source>
        <dbReference type="Google" id="ProtNLM"/>
    </source>
</evidence>
<proteinExistence type="inferred from homology"/>
<feature type="domain" description="PucR C-terminal helix-turn-helix" evidence="3">
    <location>
        <begin position="190"/>
        <end position="248"/>
    </location>
</feature>
<comment type="similarity">
    <text evidence="1">Belongs to the CdaR family.</text>
</comment>
<evidence type="ECO:0000256" key="1">
    <source>
        <dbReference type="ARBA" id="ARBA00006754"/>
    </source>
</evidence>
<dbReference type="EMBL" id="BAABID010000008">
    <property type="protein sequence ID" value="GAA4726809.1"/>
    <property type="molecule type" value="Genomic_DNA"/>
</dbReference>
<evidence type="ECO:0000259" key="4">
    <source>
        <dbReference type="Pfam" id="PF17853"/>
    </source>
</evidence>
<evidence type="ECO:0000256" key="2">
    <source>
        <dbReference type="SAM" id="MobiDB-lite"/>
    </source>
</evidence>
<dbReference type="PANTHER" id="PTHR33744">
    <property type="entry name" value="CARBOHYDRATE DIACID REGULATOR"/>
    <property type="match status" value="1"/>
</dbReference>
<dbReference type="InterPro" id="IPR042070">
    <property type="entry name" value="PucR_C-HTH_sf"/>
</dbReference>
<comment type="caution">
    <text evidence="5">The sequence shown here is derived from an EMBL/GenBank/DDBJ whole genome shotgun (WGS) entry which is preliminary data.</text>
</comment>
<evidence type="ECO:0000313" key="5">
    <source>
        <dbReference type="EMBL" id="GAA4726809.1"/>
    </source>
</evidence>
<dbReference type="Pfam" id="PF13556">
    <property type="entry name" value="HTH_30"/>
    <property type="match status" value="1"/>
</dbReference>
<gene>
    <name evidence="5" type="ORF">GCM10023216_16930</name>
</gene>
<evidence type="ECO:0000259" key="3">
    <source>
        <dbReference type="Pfam" id="PF13556"/>
    </source>
</evidence>
<feature type="region of interest" description="Disordered" evidence="2">
    <location>
        <begin position="1"/>
        <end position="22"/>
    </location>
</feature>
<dbReference type="Proteomes" id="UP001500956">
    <property type="component" value="Unassembled WGS sequence"/>
</dbReference>
<protein>
    <recommendedName>
        <fullName evidence="7">PucR family transcriptional regulator</fullName>
    </recommendedName>
</protein>
<keyword evidence="6" id="KW-1185">Reference proteome</keyword>
<dbReference type="Pfam" id="PF17853">
    <property type="entry name" value="GGDEF_2"/>
    <property type="match status" value="1"/>
</dbReference>
<dbReference type="InterPro" id="IPR051448">
    <property type="entry name" value="CdaR-like_regulators"/>
</dbReference>
<feature type="domain" description="CdaR GGDEF-like" evidence="4">
    <location>
        <begin position="39"/>
        <end position="143"/>
    </location>
</feature>
<dbReference type="RefSeq" id="WP_172149529.1">
    <property type="nucleotide sequence ID" value="NZ_BAABID010000008.1"/>
</dbReference>